<accession>A0A1G6P6B5</accession>
<keyword evidence="1" id="KW-0472">Membrane</keyword>
<keyword evidence="1" id="KW-0812">Transmembrane</keyword>
<reference evidence="3" key="1">
    <citation type="submission" date="2016-10" db="EMBL/GenBank/DDBJ databases">
        <authorList>
            <person name="Varghese N."/>
            <person name="Submissions S."/>
        </authorList>
    </citation>
    <scope>NUCLEOTIDE SEQUENCE [LARGE SCALE GENOMIC DNA]</scope>
    <source>
        <strain evidence="3">IBRC-M 10403</strain>
    </source>
</reference>
<sequence length="229" mass="23994">MGGVCCSREGTGNPTDYWILGTVALRPAGKTLSSLTGILVMAAVLWLLLNFVYAPSCGRFACGLEPAWWPQAEADSGVACPDSISAAAEDAEWAAARIASLREADAKVTTGLFYDSDGTEHTIRSGRDADAKRADKALVEAGVEMPRAGPHPAASHVETKIAALMRENGITYGIVVINNDRGPCGTDPDALEPFSCGVVIPAILPTGSTLAIWSPKDPDRPVMLSGRAQ</sequence>
<evidence type="ECO:0000313" key="2">
    <source>
        <dbReference type="EMBL" id="SDC75742.1"/>
    </source>
</evidence>
<dbReference type="AlphaFoldDB" id="A0A1G6P6B5"/>
<feature type="transmembrane region" description="Helical" evidence="1">
    <location>
        <begin position="35"/>
        <end position="54"/>
    </location>
</feature>
<proteinExistence type="predicted"/>
<keyword evidence="3" id="KW-1185">Reference proteome</keyword>
<evidence type="ECO:0000256" key="1">
    <source>
        <dbReference type="SAM" id="Phobius"/>
    </source>
</evidence>
<dbReference type="InterPro" id="IPR032724">
    <property type="entry name" value="SCP1.201-like"/>
</dbReference>
<dbReference type="Pfam" id="PF14428">
    <property type="entry name" value="DddA-like"/>
    <property type="match status" value="1"/>
</dbReference>
<dbReference type="Proteomes" id="UP000199501">
    <property type="component" value="Unassembled WGS sequence"/>
</dbReference>
<dbReference type="STRING" id="1271860.SAMN05216174_104142"/>
<evidence type="ECO:0000313" key="3">
    <source>
        <dbReference type="Proteomes" id="UP000199501"/>
    </source>
</evidence>
<keyword evidence="1" id="KW-1133">Transmembrane helix</keyword>
<dbReference type="SMR" id="A0A1G6P6B5"/>
<dbReference type="EMBL" id="FMZZ01000004">
    <property type="protein sequence ID" value="SDC75742.1"/>
    <property type="molecule type" value="Genomic_DNA"/>
</dbReference>
<organism evidence="2 3">
    <name type="scientific">Actinokineospora iranica</name>
    <dbReference type="NCBI Taxonomy" id="1271860"/>
    <lineage>
        <taxon>Bacteria</taxon>
        <taxon>Bacillati</taxon>
        <taxon>Actinomycetota</taxon>
        <taxon>Actinomycetes</taxon>
        <taxon>Pseudonocardiales</taxon>
        <taxon>Pseudonocardiaceae</taxon>
        <taxon>Actinokineospora</taxon>
    </lineage>
</organism>
<gene>
    <name evidence="2" type="ORF">SAMN05216174_104142</name>
</gene>
<name>A0A1G6P6B5_9PSEU</name>
<protein>
    <submittedName>
        <fullName evidence="2">SCP1.201-like deaminase</fullName>
    </submittedName>
</protein>